<evidence type="ECO:0000313" key="2">
    <source>
        <dbReference type="Proteomes" id="UP000814128"/>
    </source>
</evidence>
<dbReference type="Proteomes" id="UP000814128">
    <property type="component" value="Unassembled WGS sequence"/>
</dbReference>
<comment type="caution">
    <text evidence="1">The sequence shown here is derived from an EMBL/GenBank/DDBJ whole genome shotgun (WGS) entry which is preliminary data.</text>
</comment>
<organism evidence="1 2">
    <name type="scientific">Vararia minispora EC-137</name>
    <dbReference type="NCBI Taxonomy" id="1314806"/>
    <lineage>
        <taxon>Eukaryota</taxon>
        <taxon>Fungi</taxon>
        <taxon>Dikarya</taxon>
        <taxon>Basidiomycota</taxon>
        <taxon>Agaricomycotina</taxon>
        <taxon>Agaricomycetes</taxon>
        <taxon>Russulales</taxon>
        <taxon>Lachnocladiaceae</taxon>
        <taxon>Vararia</taxon>
    </lineage>
</organism>
<reference evidence="1" key="2">
    <citation type="journal article" date="2022" name="New Phytol.">
        <title>Evolutionary transition to the ectomycorrhizal habit in the genomes of a hyperdiverse lineage of mushroom-forming fungi.</title>
        <authorList>
            <person name="Looney B."/>
            <person name="Miyauchi S."/>
            <person name="Morin E."/>
            <person name="Drula E."/>
            <person name="Courty P.E."/>
            <person name="Kohler A."/>
            <person name="Kuo A."/>
            <person name="LaButti K."/>
            <person name="Pangilinan J."/>
            <person name="Lipzen A."/>
            <person name="Riley R."/>
            <person name="Andreopoulos W."/>
            <person name="He G."/>
            <person name="Johnson J."/>
            <person name="Nolan M."/>
            <person name="Tritt A."/>
            <person name="Barry K.W."/>
            <person name="Grigoriev I.V."/>
            <person name="Nagy L.G."/>
            <person name="Hibbett D."/>
            <person name="Henrissat B."/>
            <person name="Matheny P.B."/>
            <person name="Labbe J."/>
            <person name="Martin F.M."/>
        </authorList>
    </citation>
    <scope>NUCLEOTIDE SEQUENCE</scope>
    <source>
        <strain evidence="1">EC-137</strain>
    </source>
</reference>
<dbReference type="EMBL" id="MU273553">
    <property type="protein sequence ID" value="KAI0032198.1"/>
    <property type="molecule type" value="Genomic_DNA"/>
</dbReference>
<protein>
    <submittedName>
        <fullName evidence="1">Serine/threonine protein phosphatase PP2A-associated protein</fullName>
    </submittedName>
</protein>
<sequence>MTDNLPILFRRGLSSLSKASELPSIESSTQNLIESALLDLRVARRRVLDLSLFSPNETLDDISTKDLAYLLVPFTVAEAENRARATDRDVRLARLLEAERNYKEFVQNLERYEVVPKDEQELCRKNASLIADASRRREMKIKQYKAEKDIRNKIEAVQQRNWRSSSGSESDFDLISSLLPPSGAATGDDEDLDVEDASREATLLLMRLLYSQAYAQLDHLADELHLLKNALPPESSRPDSETRRAGEMDWKLDMPQPQLGRGGPLLDPEGRPLQPFTILPSSAAQRARLHAQVFQADHRLPSMTIDEYLEIERQRGNIITGGGAAALEKPTSKEQLMIDSEQDGTALGEEKAEERRKKDEEWARYTDVNPRGAGNTMNRG</sequence>
<name>A0ACB8QKF0_9AGAM</name>
<gene>
    <name evidence="1" type="ORF">K488DRAFT_50393</name>
</gene>
<evidence type="ECO:0000313" key="1">
    <source>
        <dbReference type="EMBL" id="KAI0032198.1"/>
    </source>
</evidence>
<proteinExistence type="predicted"/>
<reference evidence="1" key="1">
    <citation type="submission" date="2021-02" db="EMBL/GenBank/DDBJ databases">
        <authorList>
            <consortium name="DOE Joint Genome Institute"/>
            <person name="Ahrendt S."/>
            <person name="Looney B.P."/>
            <person name="Miyauchi S."/>
            <person name="Morin E."/>
            <person name="Drula E."/>
            <person name="Courty P.E."/>
            <person name="Chicoki N."/>
            <person name="Fauchery L."/>
            <person name="Kohler A."/>
            <person name="Kuo A."/>
            <person name="Labutti K."/>
            <person name="Pangilinan J."/>
            <person name="Lipzen A."/>
            <person name="Riley R."/>
            <person name="Andreopoulos W."/>
            <person name="He G."/>
            <person name="Johnson J."/>
            <person name="Barry K.W."/>
            <person name="Grigoriev I.V."/>
            <person name="Nagy L."/>
            <person name="Hibbett D."/>
            <person name="Henrissat B."/>
            <person name="Matheny P.B."/>
            <person name="Labbe J."/>
            <person name="Martin F."/>
        </authorList>
    </citation>
    <scope>NUCLEOTIDE SEQUENCE</scope>
    <source>
        <strain evidence="1">EC-137</strain>
    </source>
</reference>
<keyword evidence="2" id="KW-1185">Reference proteome</keyword>
<accession>A0ACB8QKF0</accession>